<organism evidence="13 14">
    <name type="scientific">Pristionchus entomophagus</name>
    <dbReference type="NCBI Taxonomy" id="358040"/>
    <lineage>
        <taxon>Eukaryota</taxon>
        <taxon>Metazoa</taxon>
        <taxon>Ecdysozoa</taxon>
        <taxon>Nematoda</taxon>
        <taxon>Chromadorea</taxon>
        <taxon>Rhabditida</taxon>
        <taxon>Rhabditina</taxon>
        <taxon>Diplogasteromorpha</taxon>
        <taxon>Diplogasteroidea</taxon>
        <taxon>Neodiplogasteridae</taxon>
        <taxon>Pristionchus</taxon>
    </lineage>
</organism>
<evidence type="ECO:0000256" key="6">
    <source>
        <dbReference type="ARBA" id="ARBA00022833"/>
    </source>
</evidence>
<keyword evidence="9" id="KW-0804">Transcription</keyword>
<dbReference type="AlphaFoldDB" id="A0AAV5TF14"/>
<dbReference type="InterPro" id="IPR013087">
    <property type="entry name" value="Znf_C2H2_type"/>
</dbReference>
<evidence type="ECO:0000256" key="2">
    <source>
        <dbReference type="ARBA" id="ARBA00006991"/>
    </source>
</evidence>
<keyword evidence="4" id="KW-0677">Repeat</keyword>
<comment type="subcellular location">
    <subcellularLocation>
        <location evidence="1">Nucleus</location>
    </subcellularLocation>
</comment>
<keyword evidence="6" id="KW-0862">Zinc</keyword>
<feature type="domain" description="C2H2-type" evidence="12">
    <location>
        <begin position="89"/>
        <end position="116"/>
    </location>
</feature>
<dbReference type="PANTHER" id="PTHR24394:SF29">
    <property type="entry name" value="MYONEURIN"/>
    <property type="match status" value="1"/>
</dbReference>
<keyword evidence="8" id="KW-0238">DNA-binding</keyword>
<proteinExistence type="inferred from homology"/>
<evidence type="ECO:0000256" key="8">
    <source>
        <dbReference type="ARBA" id="ARBA00023125"/>
    </source>
</evidence>
<dbReference type="Gene3D" id="3.30.160.60">
    <property type="entry name" value="Classic Zinc Finger"/>
    <property type="match status" value="2"/>
</dbReference>
<sequence length="174" mass="20213">MRVHGVIVKEVQPNSYNQDGVAYPSHEVKTEDTFESTNSASPQSISLSEIIKTASKYKCELCCKIYASKGDLGRHQKTHFEDEVERKPYQCEECGKRFANSYRLLHHHKIHRDDDLRKLQHECDVCGKTYTRQETLAYHKRTNIGMTGILTVLHLIQSIKKKREKGYRMVNGMR</sequence>
<keyword evidence="5 11" id="KW-0863">Zinc-finger</keyword>
<dbReference type="GO" id="GO:0005634">
    <property type="term" value="C:nucleus"/>
    <property type="evidence" value="ECO:0007669"/>
    <property type="project" value="UniProtKB-SubCell"/>
</dbReference>
<dbReference type="SMART" id="SM00355">
    <property type="entry name" value="ZnF_C2H2"/>
    <property type="match status" value="3"/>
</dbReference>
<keyword evidence="10" id="KW-0539">Nucleus</keyword>
<evidence type="ECO:0000256" key="9">
    <source>
        <dbReference type="ARBA" id="ARBA00023163"/>
    </source>
</evidence>
<protein>
    <recommendedName>
        <fullName evidence="12">C2H2-type domain-containing protein</fullName>
    </recommendedName>
</protein>
<feature type="domain" description="C2H2-type" evidence="12">
    <location>
        <begin position="121"/>
        <end position="148"/>
    </location>
</feature>
<evidence type="ECO:0000259" key="12">
    <source>
        <dbReference type="PROSITE" id="PS50157"/>
    </source>
</evidence>
<comment type="caution">
    <text evidence="13">The sequence shown here is derived from an EMBL/GenBank/DDBJ whole genome shotgun (WGS) entry which is preliminary data.</text>
</comment>
<dbReference type="PROSITE" id="PS00028">
    <property type="entry name" value="ZINC_FINGER_C2H2_1"/>
    <property type="match status" value="2"/>
</dbReference>
<dbReference type="Pfam" id="PF00096">
    <property type="entry name" value="zf-C2H2"/>
    <property type="match status" value="2"/>
</dbReference>
<dbReference type="PROSITE" id="PS50157">
    <property type="entry name" value="ZINC_FINGER_C2H2_2"/>
    <property type="match status" value="3"/>
</dbReference>
<evidence type="ECO:0000313" key="14">
    <source>
        <dbReference type="Proteomes" id="UP001432027"/>
    </source>
</evidence>
<evidence type="ECO:0000313" key="13">
    <source>
        <dbReference type="EMBL" id="GMS90636.1"/>
    </source>
</evidence>
<dbReference type="EMBL" id="BTSX01000003">
    <property type="protein sequence ID" value="GMS90636.1"/>
    <property type="molecule type" value="Genomic_DNA"/>
</dbReference>
<dbReference type="PANTHER" id="PTHR24394">
    <property type="entry name" value="ZINC FINGER PROTEIN"/>
    <property type="match status" value="1"/>
</dbReference>
<evidence type="ECO:0000256" key="1">
    <source>
        <dbReference type="ARBA" id="ARBA00004123"/>
    </source>
</evidence>
<dbReference type="Pfam" id="PF13894">
    <property type="entry name" value="zf-C2H2_4"/>
    <property type="match status" value="1"/>
</dbReference>
<evidence type="ECO:0000256" key="10">
    <source>
        <dbReference type="ARBA" id="ARBA00023242"/>
    </source>
</evidence>
<dbReference type="GO" id="GO:0008270">
    <property type="term" value="F:zinc ion binding"/>
    <property type="evidence" value="ECO:0007669"/>
    <property type="project" value="UniProtKB-KW"/>
</dbReference>
<dbReference type="GO" id="GO:0000981">
    <property type="term" value="F:DNA-binding transcription factor activity, RNA polymerase II-specific"/>
    <property type="evidence" value="ECO:0007669"/>
    <property type="project" value="TreeGrafter"/>
</dbReference>
<dbReference type="SUPFAM" id="SSF57667">
    <property type="entry name" value="beta-beta-alpha zinc fingers"/>
    <property type="match status" value="2"/>
</dbReference>
<dbReference type="GO" id="GO:0003677">
    <property type="term" value="F:DNA binding"/>
    <property type="evidence" value="ECO:0007669"/>
    <property type="project" value="UniProtKB-KW"/>
</dbReference>
<reference evidence="13" key="1">
    <citation type="submission" date="2023-10" db="EMBL/GenBank/DDBJ databases">
        <title>Genome assembly of Pristionchus species.</title>
        <authorList>
            <person name="Yoshida K."/>
            <person name="Sommer R.J."/>
        </authorList>
    </citation>
    <scope>NUCLEOTIDE SEQUENCE</scope>
    <source>
        <strain evidence="13">RS0144</strain>
    </source>
</reference>
<dbReference type="Proteomes" id="UP001432027">
    <property type="component" value="Unassembled WGS sequence"/>
</dbReference>
<keyword evidence="7" id="KW-0805">Transcription regulation</keyword>
<evidence type="ECO:0000256" key="7">
    <source>
        <dbReference type="ARBA" id="ARBA00023015"/>
    </source>
</evidence>
<comment type="similarity">
    <text evidence="2">Belongs to the krueppel C2H2-type zinc-finger protein family.</text>
</comment>
<evidence type="ECO:0000256" key="4">
    <source>
        <dbReference type="ARBA" id="ARBA00022737"/>
    </source>
</evidence>
<evidence type="ECO:0000256" key="3">
    <source>
        <dbReference type="ARBA" id="ARBA00022723"/>
    </source>
</evidence>
<evidence type="ECO:0000256" key="5">
    <source>
        <dbReference type="ARBA" id="ARBA00022771"/>
    </source>
</evidence>
<name>A0AAV5TF14_9BILA</name>
<keyword evidence="3" id="KW-0479">Metal-binding</keyword>
<evidence type="ECO:0000256" key="11">
    <source>
        <dbReference type="PROSITE-ProRule" id="PRU00042"/>
    </source>
</evidence>
<accession>A0AAV5TF14</accession>
<keyword evidence="14" id="KW-1185">Reference proteome</keyword>
<feature type="domain" description="C2H2-type" evidence="12">
    <location>
        <begin position="57"/>
        <end position="84"/>
    </location>
</feature>
<dbReference type="FunFam" id="3.30.160.60:FF:000755">
    <property type="entry name" value="zinc finger protein 174"/>
    <property type="match status" value="1"/>
</dbReference>
<gene>
    <name evidence="13" type="ORF">PENTCL1PPCAC_12811</name>
</gene>
<dbReference type="InterPro" id="IPR036236">
    <property type="entry name" value="Znf_C2H2_sf"/>
</dbReference>